<accession>A0A2M9A3G7</accession>
<dbReference type="GO" id="GO:0032259">
    <property type="term" value="P:methylation"/>
    <property type="evidence" value="ECO:0007669"/>
    <property type="project" value="UniProtKB-KW"/>
</dbReference>
<dbReference type="OrthoDB" id="9815272at2"/>
<keyword evidence="3" id="KW-0808">Transferase</keyword>
<dbReference type="EC" id="2.1.1.72" evidence="1"/>
<evidence type="ECO:0000256" key="1">
    <source>
        <dbReference type="ARBA" id="ARBA00011900"/>
    </source>
</evidence>
<dbReference type="SUPFAM" id="SSF53335">
    <property type="entry name" value="S-adenosyl-L-methionine-dependent methyltransferases"/>
    <property type="match status" value="1"/>
</dbReference>
<dbReference type="EMBL" id="PGEX01000001">
    <property type="protein sequence ID" value="PJJ40229.1"/>
    <property type="molecule type" value="Genomic_DNA"/>
</dbReference>
<dbReference type="GO" id="GO:0009007">
    <property type="term" value="F:site-specific DNA-methyltransferase (adenine-specific) activity"/>
    <property type="evidence" value="ECO:0007669"/>
    <property type="project" value="UniProtKB-EC"/>
</dbReference>
<gene>
    <name evidence="7" type="ORF">BGX16_0142</name>
</gene>
<comment type="caution">
    <text evidence="7">The sequence shown here is derived from an EMBL/GenBank/DDBJ whole genome shotgun (WGS) entry which is preliminary data.</text>
</comment>
<proteinExistence type="predicted"/>
<evidence type="ECO:0000256" key="3">
    <source>
        <dbReference type="ARBA" id="ARBA00022679"/>
    </source>
</evidence>
<dbReference type="RefSeq" id="WP_100424341.1">
    <property type="nucleotide sequence ID" value="NZ_PGEX01000001.1"/>
</dbReference>
<evidence type="ECO:0000256" key="2">
    <source>
        <dbReference type="ARBA" id="ARBA00022603"/>
    </source>
</evidence>
<evidence type="ECO:0000313" key="7">
    <source>
        <dbReference type="EMBL" id="PJJ40229.1"/>
    </source>
</evidence>
<keyword evidence="8" id="KW-1185">Reference proteome</keyword>
<comment type="catalytic activity">
    <reaction evidence="5">
        <text>a 2'-deoxyadenosine in DNA + S-adenosyl-L-methionine = an N(6)-methyl-2'-deoxyadenosine in DNA + S-adenosyl-L-homocysteine + H(+)</text>
        <dbReference type="Rhea" id="RHEA:15197"/>
        <dbReference type="Rhea" id="RHEA-COMP:12418"/>
        <dbReference type="Rhea" id="RHEA-COMP:12419"/>
        <dbReference type="ChEBI" id="CHEBI:15378"/>
        <dbReference type="ChEBI" id="CHEBI:57856"/>
        <dbReference type="ChEBI" id="CHEBI:59789"/>
        <dbReference type="ChEBI" id="CHEBI:90615"/>
        <dbReference type="ChEBI" id="CHEBI:90616"/>
        <dbReference type="EC" id="2.1.1.72"/>
    </reaction>
</comment>
<dbReference type="InterPro" id="IPR011639">
    <property type="entry name" value="MethylTrfase_TaqI-like_dom"/>
</dbReference>
<keyword evidence="2" id="KW-0489">Methyltransferase</keyword>
<sequence>MKKNQIEFSTIDLVGSLFVSDSIAQIAQRKCSAQSEKDYNLPPGIKFSDQTSRAFSIAKALYAEYASKNASFDSLKNFVFQLFGTALDYTGITEEQPAVIGGVKYPVTTYVTPSVPLVIVPADLSLDEADARFTIEGVTSRKKSGYALAQMFLNASEPCTWAIVTNGRELRLLRDSESLVRPSYLSFNIESILKEDRYPDFVAFWCFMQASRVNVWEQWRTEGILQGTRVREGLRTGVTNALLYLGAGFLKTEGPGNNVLLNSLAEGKRPDGAPYTVQVFYKALLREVYRFLFLSTIEERGLIFAHPSESGTDAELEPRFRNAHRLYWTGYSVHRLAERVKKAIRTDRYIDLWHGVKVVYKAFQEGNDNLDLMPLGGLFKADQCPLLDACELDNEHLMKAIRQLRWNDIDGVKTFTDYRNMGTEEFGSVYESLLELVPHVDLQAKTFSFVGVGDEDGIIEDGSTKGNARKLSGSYYTDASLVQSLIKTALEPAIEAKLKAEEDLARKENRAPDYERAILDFRMIDAGSGSGHFLLAGSRRLAEVLSEKRLEKTGESATAETYRKALRDVITNCIYGVDLNEMAVELARTALWLEGYEPGKPLSFLNHHIKHGNSLVGVFDLKVLNNGMPSAAYTALTGDDKAVCTLLKKSNEKERGGKGQISAFEKKNPITNDRLVALTRQIEALPNDDIKAEERKRELYEKLQQDSVYVKNKLACDLYTAAFFARKTDPLSIPTSEDVYDVMNDLDESKQGIRELAAKLSEEYSFFHWPVEFPEVFAKGGFDCVVGNPPWDVSELKEIEFFANLLPEIAALNGNDRKIAIDELKKERPQIYALYEIRKHAMEAENTYYGNSGRFPLTSYGKVNLYSKFAELNLRLRNGWGTAGFVCPSGIATDDSTKEFFGEIASKGMLRSLYDFENKEGIFPNVHRMFKFCLLTIAAGNTPGDFAFFLKNVPELEDKRRHFSMTAEDFDLINPNTHTCPVFRSQEDAELAKKIYRKAGVFIRESDEKNGNPWNITFQQMYNMTSASNFFAKAPGNGPDGKPMLPLYEAKMMHQMDHRWATFLAEKDPEDVSAEQKADVNFAAQPEYWVPYTETVLRATSLDSSVVAALRKEDGPKLRELCQRLAMTESDAKLQKVYLDAAKSGDIVQNLLAAAEEYCPKYLMGYRKIARAVDSRTMIATVLPLCGTGDSLLLFSACNFEACLQACLLANMSTLPCDFVVRYKLGGANFSYFYMKQTPVLPPSTYTEMAVNFIVPRVFALTYTATDIVEWARALWNDASVDLRKHILAQHKDLPTGTDIETLAANNFDPASIPPIVFEDAHRAKLRAELDAYFARLYGLSRRDLEYILDPKTVMGDDYPSETFRVLRDAELSTYGEYRTQRLVLEAWDKMN</sequence>
<name>A0A2M9A3G7_9BACT</name>
<dbReference type="Gene3D" id="3.40.50.150">
    <property type="entry name" value="Vaccinia Virus protein VP39"/>
    <property type="match status" value="1"/>
</dbReference>
<feature type="domain" description="Type II methyltransferase M.TaqI-like" evidence="6">
    <location>
        <begin position="572"/>
        <end position="923"/>
    </location>
</feature>
<dbReference type="InterPro" id="IPR050953">
    <property type="entry name" value="N4_N6_ade-DNA_methylase"/>
</dbReference>
<dbReference type="GO" id="GO:0006304">
    <property type="term" value="P:DNA modification"/>
    <property type="evidence" value="ECO:0007669"/>
    <property type="project" value="InterPro"/>
</dbReference>
<dbReference type="PRINTS" id="PR00507">
    <property type="entry name" value="N12N6MTFRASE"/>
</dbReference>
<reference evidence="7 8" key="1">
    <citation type="submission" date="2017-11" db="EMBL/GenBank/DDBJ databases">
        <title>Animal gut microbial communities from fecal samples from Wisconsin, USA.</title>
        <authorList>
            <person name="Neumann A."/>
        </authorList>
    </citation>
    <scope>NUCLEOTIDE SEQUENCE [LARGE SCALE GENOMIC DNA]</scope>
    <source>
        <strain evidence="7 8">UWS3</strain>
    </source>
</reference>
<dbReference type="Pfam" id="PF07669">
    <property type="entry name" value="Eco57I"/>
    <property type="match status" value="1"/>
</dbReference>
<evidence type="ECO:0000256" key="4">
    <source>
        <dbReference type="ARBA" id="ARBA00022691"/>
    </source>
</evidence>
<dbReference type="InterPro" id="IPR029063">
    <property type="entry name" value="SAM-dependent_MTases_sf"/>
</dbReference>
<protein>
    <recommendedName>
        <fullName evidence="1">site-specific DNA-methyltransferase (adenine-specific)</fullName>
        <ecNumber evidence="1">2.1.1.72</ecNumber>
    </recommendedName>
</protein>
<dbReference type="PANTHER" id="PTHR33841">
    <property type="entry name" value="DNA METHYLTRANSFERASE YEEA-RELATED"/>
    <property type="match status" value="1"/>
</dbReference>
<evidence type="ECO:0000256" key="5">
    <source>
        <dbReference type="ARBA" id="ARBA00047942"/>
    </source>
</evidence>
<organism evidence="7 8">
    <name type="scientific">Hallerella succinigenes</name>
    <dbReference type="NCBI Taxonomy" id="1896222"/>
    <lineage>
        <taxon>Bacteria</taxon>
        <taxon>Pseudomonadati</taxon>
        <taxon>Fibrobacterota</taxon>
        <taxon>Fibrobacteria</taxon>
        <taxon>Fibrobacterales</taxon>
        <taxon>Fibrobacteraceae</taxon>
        <taxon>Hallerella</taxon>
    </lineage>
</organism>
<keyword evidence="4" id="KW-0949">S-adenosyl-L-methionine</keyword>
<evidence type="ECO:0000313" key="8">
    <source>
        <dbReference type="Proteomes" id="UP000231134"/>
    </source>
</evidence>
<dbReference type="PANTHER" id="PTHR33841:SF1">
    <property type="entry name" value="DNA METHYLTRANSFERASE A"/>
    <property type="match status" value="1"/>
</dbReference>
<evidence type="ECO:0000259" key="6">
    <source>
        <dbReference type="Pfam" id="PF07669"/>
    </source>
</evidence>
<dbReference type="Proteomes" id="UP000231134">
    <property type="component" value="Unassembled WGS sequence"/>
</dbReference>